<keyword evidence="2" id="KW-0964">Secreted</keyword>
<feature type="region of interest" description="Disordered" evidence="11">
    <location>
        <begin position="116"/>
        <end position="137"/>
    </location>
</feature>
<protein>
    <recommendedName>
        <fullName evidence="12">Clip domain-containing protein</fullName>
    </recommendedName>
</protein>
<dbReference type="PANTHER" id="PTHR11475:SF4">
    <property type="entry name" value="CHORION PEROXIDASE"/>
    <property type="match status" value="1"/>
</dbReference>
<evidence type="ECO:0000256" key="7">
    <source>
        <dbReference type="ARBA" id="ARBA00023157"/>
    </source>
</evidence>
<dbReference type="SMART" id="SM00680">
    <property type="entry name" value="CLIP"/>
    <property type="match status" value="1"/>
</dbReference>
<evidence type="ECO:0000256" key="3">
    <source>
        <dbReference type="ARBA" id="ARBA00022559"/>
    </source>
</evidence>
<comment type="subcellular location">
    <subcellularLocation>
        <location evidence="1">Secreted</location>
    </subcellularLocation>
</comment>
<dbReference type="Gene3D" id="1.10.640.10">
    <property type="entry name" value="Haem peroxidase domain superfamily, animal type"/>
    <property type="match status" value="1"/>
</dbReference>
<feature type="coiled-coil region" evidence="10">
    <location>
        <begin position="69"/>
        <end position="100"/>
    </location>
</feature>
<dbReference type="PROSITE" id="PS50292">
    <property type="entry name" value="PEROXIDASE_3"/>
    <property type="match status" value="1"/>
</dbReference>
<keyword evidence="4 9" id="KW-0349">Heme</keyword>
<dbReference type="PRINTS" id="PR00457">
    <property type="entry name" value="ANPEROXIDASE"/>
</dbReference>
<comment type="caution">
    <text evidence="13">The sequence shown here is derived from an EMBL/GenBank/DDBJ whole genome shotgun (WGS) entry which is preliminary data.</text>
</comment>
<dbReference type="GO" id="GO:0020037">
    <property type="term" value="F:heme binding"/>
    <property type="evidence" value="ECO:0007669"/>
    <property type="project" value="InterPro"/>
</dbReference>
<keyword evidence="3" id="KW-0575">Peroxidase</keyword>
<evidence type="ECO:0000256" key="4">
    <source>
        <dbReference type="ARBA" id="ARBA00022617"/>
    </source>
</evidence>
<keyword evidence="5" id="KW-0732">Signal</keyword>
<dbReference type="Proteomes" id="UP001372834">
    <property type="component" value="Unassembled WGS sequence"/>
</dbReference>
<evidence type="ECO:0000256" key="8">
    <source>
        <dbReference type="ARBA" id="ARBA00023180"/>
    </source>
</evidence>
<dbReference type="SUPFAM" id="SSF48113">
    <property type="entry name" value="Heme-dependent peroxidases"/>
    <property type="match status" value="1"/>
</dbReference>
<dbReference type="GO" id="GO:0004601">
    <property type="term" value="F:peroxidase activity"/>
    <property type="evidence" value="ECO:0007669"/>
    <property type="project" value="UniProtKB-KW"/>
</dbReference>
<dbReference type="GO" id="GO:0046872">
    <property type="term" value="F:metal ion binding"/>
    <property type="evidence" value="ECO:0007669"/>
    <property type="project" value="UniProtKB-KW"/>
</dbReference>
<feature type="domain" description="Clip" evidence="12">
    <location>
        <begin position="210"/>
        <end position="253"/>
    </location>
</feature>
<keyword evidence="9" id="KW-0479">Metal-binding</keyword>
<organism evidence="13 14">
    <name type="scientific">Polyplax serrata</name>
    <name type="common">Common mouse louse</name>
    <dbReference type="NCBI Taxonomy" id="468196"/>
    <lineage>
        <taxon>Eukaryota</taxon>
        <taxon>Metazoa</taxon>
        <taxon>Ecdysozoa</taxon>
        <taxon>Arthropoda</taxon>
        <taxon>Hexapoda</taxon>
        <taxon>Insecta</taxon>
        <taxon>Pterygota</taxon>
        <taxon>Neoptera</taxon>
        <taxon>Paraneoptera</taxon>
        <taxon>Psocodea</taxon>
        <taxon>Troctomorpha</taxon>
        <taxon>Phthiraptera</taxon>
        <taxon>Anoplura</taxon>
        <taxon>Polyplacidae</taxon>
        <taxon>Polyplax</taxon>
    </lineage>
</organism>
<dbReference type="InterPro" id="IPR019791">
    <property type="entry name" value="Haem_peroxidase_animal"/>
</dbReference>
<dbReference type="FunFam" id="1.10.640.10:FF:000003">
    <property type="entry name" value="chorion peroxidase"/>
    <property type="match status" value="1"/>
</dbReference>
<evidence type="ECO:0000259" key="12">
    <source>
        <dbReference type="PROSITE" id="PS51888"/>
    </source>
</evidence>
<dbReference type="InterPro" id="IPR022700">
    <property type="entry name" value="CLIP"/>
</dbReference>
<evidence type="ECO:0000256" key="9">
    <source>
        <dbReference type="PIRSR" id="PIRSR619791-2"/>
    </source>
</evidence>
<name>A0AAN8NR11_POLSC</name>
<dbReference type="Pfam" id="PF03098">
    <property type="entry name" value="An_peroxidase"/>
    <property type="match status" value="1"/>
</dbReference>
<evidence type="ECO:0000256" key="6">
    <source>
        <dbReference type="ARBA" id="ARBA00023004"/>
    </source>
</evidence>
<dbReference type="GO" id="GO:0005576">
    <property type="term" value="C:extracellular region"/>
    <property type="evidence" value="ECO:0007669"/>
    <property type="project" value="UniProtKB-SubCell"/>
</dbReference>
<evidence type="ECO:0000256" key="2">
    <source>
        <dbReference type="ARBA" id="ARBA00022525"/>
    </source>
</evidence>
<dbReference type="CDD" id="cd09823">
    <property type="entry name" value="peroxinectin_like"/>
    <property type="match status" value="1"/>
</dbReference>
<proteinExistence type="predicted"/>
<dbReference type="GO" id="GO:0022412">
    <property type="term" value="P:cellular process involved in reproduction in multicellular organism"/>
    <property type="evidence" value="ECO:0007669"/>
    <property type="project" value="UniProtKB-ARBA"/>
</dbReference>
<evidence type="ECO:0000256" key="5">
    <source>
        <dbReference type="ARBA" id="ARBA00022729"/>
    </source>
</evidence>
<evidence type="ECO:0000313" key="13">
    <source>
        <dbReference type="EMBL" id="KAK6618797.1"/>
    </source>
</evidence>
<gene>
    <name evidence="13" type="ORF">RUM43_013188</name>
</gene>
<evidence type="ECO:0000256" key="10">
    <source>
        <dbReference type="SAM" id="Coils"/>
    </source>
</evidence>
<reference evidence="13 14" key="1">
    <citation type="submission" date="2023-10" db="EMBL/GenBank/DDBJ databases">
        <title>Genomes of two closely related lineages of the louse Polyplax serrata with different host specificities.</title>
        <authorList>
            <person name="Martinu J."/>
            <person name="Tarabai H."/>
            <person name="Stefka J."/>
            <person name="Hypsa V."/>
        </authorList>
    </citation>
    <scope>NUCLEOTIDE SEQUENCE [LARGE SCALE GENOMIC DNA]</scope>
    <source>
        <strain evidence="13">HR10_N</strain>
    </source>
</reference>
<evidence type="ECO:0000256" key="1">
    <source>
        <dbReference type="ARBA" id="ARBA00004613"/>
    </source>
</evidence>
<dbReference type="InterPro" id="IPR037120">
    <property type="entry name" value="Haem_peroxidase_sf_animal"/>
</dbReference>
<keyword evidence="8" id="KW-0325">Glycoprotein</keyword>
<evidence type="ECO:0000256" key="11">
    <source>
        <dbReference type="SAM" id="MobiDB-lite"/>
    </source>
</evidence>
<accession>A0AAN8NR11</accession>
<dbReference type="PANTHER" id="PTHR11475">
    <property type="entry name" value="OXIDASE/PEROXIDASE"/>
    <property type="match status" value="1"/>
</dbReference>
<dbReference type="AlphaFoldDB" id="A0AAN8NR11"/>
<evidence type="ECO:0000313" key="14">
    <source>
        <dbReference type="Proteomes" id="UP001372834"/>
    </source>
</evidence>
<keyword evidence="3" id="KW-0560">Oxidoreductase</keyword>
<dbReference type="EMBL" id="JAWJWE010000041">
    <property type="protein sequence ID" value="KAK6618797.1"/>
    <property type="molecule type" value="Genomic_DNA"/>
</dbReference>
<feature type="compositionally biased region" description="Low complexity" evidence="11">
    <location>
        <begin position="123"/>
        <end position="137"/>
    </location>
</feature>
<sequence length="960" mass="108224">MVKEINSTFGVVIMDPLNIQIDFSHASPRDELYPEQIQQHDLQIETQKLQDQLQEMTITWQNNPGTLTNEEYTRRRGELLKKLQENQNRMQELQDLLQLRLTNSLTQFLIQNNSKEVKEPEKLPTTQITTPTTTTTTTTLPTTKIIQQQFTTTESQIFPFPPLPLPQQPFFTSSSSSASSSFGSSASSSASASSSSFVQHQPQFLAEAPPCRTQSGENGRCRPLSQCVNFYAEVPELRRQPCQLNNVEFGVCCPLRKPIVPVGGNSGVLHAPPPPPVVVPPFTPLELNNAGNSALQKLHERLQFISQLFTNHVFIPTGTPAAHHLQFFKTSNDTLAEGDVAQKTVEASVNLVNDFQLSPDQGRFALPTFSVLNTVIADTCPRITNCRVQKYRTPDGSCNNLSHDRWGKSGTALQRIIPPKYEDGVNAPRNRAENGQELPSARLVSTVFATDANIPHENLTQMVMQWGQFLDHDLTHTPITRGQGGSGITCCQDGVKIAPNLRHPDCFPIALSRNDHIFAPFGERCMEFVRSLPAPRPECNFGPREQMNQITGYLDGSNIYGSNLGAQRELREFKGGRLRIQNVQGRQYLPDNEDECANEIGQTCFKSGDSRVNEQVNLALMHTIWMREHNRIAAELQKMHPNWSDEALFQEARRIVIAEMQHITYNEFLPILLGREYMEKFELTPKEEGQPTLYNEGINPSITNVFATAAFRFGHSLVGGIMQGLNRFGSIQENLVLHQNHFSPFALYKEEAVDDFIRGLTSTPSQKFDRHFSSELTDHLFQGDLDFGLDLVALNIQRGRDHGIAPYNEWREVCSMPKIRSWEELTKVMDPKSVNVLRKLYPSVNDLDLFIAAVSEHPVPGALLSPTFVCLVGDQFARLRRGDRFFYEEGNQPSSFTPEQLNQIRKSNLARILCDNSDNIVLMQPLAFFKPSLVNQRVDCRSESILRVDLDAWRNEQPQA</sequence>
<dbReference type="GO" id="GO:0006979">
    <property type="term" value="P:response to oxidative stress"/>
    <property type="evidence" value="ECO:0007669"/>
    <property type="project" value="InterPro"/>
</dbReference>
<keyword evidence="10" id="KW-0175">Coiled coil</keyword>
<keyword evidence="6 9" id="KW-0408">Iron</keyword>
<dbReference type="PROSITE" id="PS51888">
    <property type="entry name" value="CLIP"/>
    <property type="match status" value="1"/>
</dbReference>
<feature type="binding site" description="axial binding residue" evidence="9">
    <location>
        <position position="715"/>
    </location>
    <ligand>
        <name>heme b</name>
        <dbReference type="ChEBI" id="CHEBI:60344"/>
    </ligand>
    <ligandPart>
        <name>Fe</name>
        <dbReference type="ChEBI" id="CHEBI:18248"/>
    </ligandPart>
</feature>
<dbReference type="InterPro" id="IPR010255">
    <property type="entry name" value="Haem_peroxidase_sf"/>
</dbReference>
<keyword evidence="7" id="KW-1015">Disulfide bond</keyword>